<dbReference type="SMART" id="SM00748">
    <property type="entry name" value="HEPN"/>
    <property type="match status" value="1"/>
</dbReference>
<sequence>MLLDANSQEMTNATRELKRLIEEFRRSAGEGGASKRLDTKNLVRGLASLVLQGFRAARRVPCEGEAEKAQGLADRRLCLLVPSGFSAASQRARWRLGRSEYDLACFEAEQAAQLAVKALLYRLTGSMPRLHSLGELLGILVRFLREAGAGEAAETVAGFASGNRRRLWLLEDAYYRGRYGYTEV</sequence>
<dbReference type="Gene3D" id="1.20.120.330">
    <property type="entry name" value="Nucleotidyltransferases domain 2"/>
    <property type="match status" value="1"/>
</dbReference>
<organism evidence="2 3">
    <name type="scientific">Pyrodictium abyssi</name>
    <dbReference type="NCBI Taxonomy" id="54256"/>
    <lineage>
        <taxon>Archaea</taxon>
        <taxon>Thermoproteota</taxon>
        <taxon>Thermoprotei</taxon>
        <taxon>Desulfurococcales</taxon>
        <taxon>Pyrodictiaceae</taxon>
        <taxon>Pyrodictium</taxon>
    </lineage>
</organism>
<accession>A0ABN6ZMV1</accession>
<gene>
    <name evidence="2" type="ORF">PABY_11250</name>
</gene>
<protein>
    <recommendedName>
        <fullName evidence="1">HEPN domain-containing protein</fullName>
    </recommendedName>
</protein>
<proteinExistence type="predicted"/>
<evidence type="ECO:0000313" key="3">
    <source>
        <dbReference type="Proteomes" id="UP001341135"/>
    </source>
</evidence>
<dbReference type="PROSITE" id="PS50910">
    <property type="entry name" value="HEPN"/>
    <property type="match status" value="1"/>
</dbReference>
<dbReference type="Proteomes" id="UP001341135">
    <property type="component" value="Chromosome"/>
</dbReference>
<name>A0ABN6ZMV1_9CREN</name>
<evidence type="ECO:0000313" key="2">
    <source>
        <dbReference type="EMBL" id="BES81558.1"/>
    </source>
</evidence>
<dbReference type="Pfam" id="PF05168">
    <property type="entry name" value="HEPN"/>
    <property type="match status" value="1"/>
</dbReference>
<feature type="domain" description="HEPN" evidence="1">
    <location>
        <begin position="82"/>
        <end position="184"/>
    </location>
</feature>
<keyword evidence="3" id="KW-1185">Reference proteome</keyword>
<dbReference type="SUPFAM" id="SSF81593">
    <property type="entry name" value="Nucleotidyltransferase substrate binding subunit/domain"/>
    <property type="match status" value="1"/>
</dbReference>
<evidence type="ECO:0000259" key="1">
    <source>
        <dbReference type="PROSITE" id="PS50910"/>
    </source>
</evidence>
<dbReference type="InterPro" id="IPR007842">
    <property type="entry name" value="HEPN_dom"/>
</dbReference>
<dbReference type="EMBL" id="AP028907">
    <property type="protein sequence ID" value="BES81558.1"/>
    <property type="molecule type" value="Genomic_DNA"/>
</dbReference>
<reference evidence="2 3" key="1">
    <citation type="submission" date="2023-09" db="EMBL/GenBank/DDBJ databases">
        <title>Pyrofollis japonicus gen. nov. sp. nov., a novel member of the family Pyrodictiaceae isolated from the Iheya North hydrothermal field.</title>
        <authorList>
            <person name="Miyazaki U."/>
            <person name="Sanari M."/>
            <person name="Tame A."/>
            <person name="Kitajima M."/>
            <person name="Okamoto A."/>
            <person name="Sawayama S."/>
            <person name="Miyazaki J."/>
            <person name="Takai K."/>
            <person name="Nakagawa S."/>
        </authorList>
    </citation>
    <scope>NUCLEOTIDE SEQUENCE [LARGE SCALE GENOMIC DNA]</scope>
    <source>
        <strain evidence="2 3">AV2</strain>
    </source>
</reference>